<feature type="domain" description="Methyltransferase" evidence="1">
    <location>
        <begin position="79"/>
        <end position="176"/>
    </location>
</feature>
<evidence type="ECO:0000313" key="2">
    <source>
        <dbReference type="EMBL" id="CCF84161.1"/>
    </source>
</evidence>
<name>I4EHJ9_9BACT</name>
<sequence length="259" mass="29262">MTGSFPRAARLELLDRLDDDRLISELGANLRDIRRSNRYLGGTQALLSRLWPYLDGAQGRGKQRPYQPYLDDTRPVSLLDVATGSADIPIIIAHRSARQHRPVSIVATDIAGPVLDEARQQVDRSGLNTIRIERADALALPYHDAEFDLVTCSLALHHFDPRRAVIVLSEMHRVARRAVFVNDLERSRLAWVGAWLLVHGTTRNRLTRHDAPLSVQRAYTKEEILGLCRQAGWQGTRFARARFFRMVVWSEVNAGSVEA</sequence>
<dbReference type="Proteomes" id="UP000004221">
    <property type="component" value="Unassembled WGS sequence"/>
</dbReference>
<comment type="caution">
    <text evidence="2">The sequence shown here is derived from an EMBL/GenBank/DDBJ whole genome shotgun (WGS) entry which is preliminary data.</text>
</comment>
<evidence type="ECO:0000313" key="3">
    <source>
        <dbReference type="Proteomes" id="UP000004221"/>
    </source>
</evidence>
<evidence type="ECO:0000259" key="1">
    <source>
        <dbReference type="Pfam" id="PF13649"/>
    </source>
</evidence>
<dbReference type="EMBL" id="CAGS01000239">
    <property type="protein sequence ID" value="CCF84161.1"/>
    <property type="molecule type" value="Genomic_DNA"/>
</dbReference>
<keyword evidence="3" id="KW-1185">Reference proteome</keyword>
<dbReference type="PANTHER" id="PTHR43591">
    <property type="entry name" value="METHYLTRANSFERASE"/>
    <property type="match status" value="1"/>
</dbReference>
<keyword evidence="2" id="KW-0808">Transferase</keyword>
<dbReference type="GO" id="GO:0008168">
    <property type="term" value="F:methyltransferase activity"/>
    <property type="evidence" value="ECO:0007669"/>
    <property type="project" value="UniProtKB-KW"/>
</dbReference>
<dbReference type="AlphaFoldDB" id="I4EHJ9"/>
<dbReference type="OrthoDB" id="9757640at2"/>
<dbReference type="Pfam" id="PF13649">
    <property type="entry name" value="Methyltransf_25"/>
    <property type="match status" value="1"/>
</dbReference>
<accession>I4EHJ9</accession>
<keyword evidence="2" id="KW-0489">Methyltransferase</keyword>
<dbReference type="CDD" id="cd02440">
    <property type="entry name" value="AdoMet_MTases"/>
    <property type="match status" value="1"/>
</dbReference>
<dbReference type="Gene3D" id="3.40.50.150">
    <property type="entry name" value="Vaccinia Virus protein VP39"/>
    <property type="match status" value="1"/>
</dbReference>
<dbReference type="InterPro" id="IPR029063">
    <property type="entry name" value="SAM-dependent_MTases_sf"/>
</dbReference>
<protein>
    <submittedName>
        <fullName evidence="2">Methyltransferase type 11</fullName>
    </submittedName>
</protein>
<organism evidence="2 3">
    <name type="scientific">Nitrolancea hollandica Lb</name>
    <dbReference type="NCBI Taxonomy" id="1129897"/>
    <lineage>
        <taxon>Bacteria</taxon>
        <taxon>Pseudomonadati</taxon>
        <taxon>Thermomicrobiota</taxon>
        <taxon>Thermomicrobia</taxon>
        <taxon>Sphaerobacterales</taxon>
        <taxon>Sphaerobacterineae</taxon>
        <taxon>Sphaerobacteraceae</taxon>
        <taxon>Nitrolancea</taxon>
    </lineage>
</organism>
<dbReference type="RefSeq" id="WP_008478099.1">
    <property type="nucleotide sequence ID" value="NZ_CAGS01000239.1"/>
</dbReference>
<dbReference type="InterPro" id="IPR041698">
    <property type="entry name" value="Methyltransf_25"/>
</dbReference>
<gene>
    <name evidence="2" type="ORF">NITHO_3130003</name>
</gene>
<dbReference type="SUPFAM" id="SSF53335">
    <property type="entry name" value="S-adenosyl-L-methionine-dependent methyltransferases"/>
    <property type="match status" value="1"/>
</dbReference>
<proteinExistence type="predicted"/>
<reference evidence="2 3" key="1">
    <citation type="journal article" date="2012" name="ISME J.">
        <title>Nitrification expanded: discovery, physiology and genomics of a nitrite-oxidizing bacterium from the phylum Chloroflexi.</title>
        <authorList>
            <person name="Sorokin D.Y."/>
            <person name="Lucker S."/>
            <person name="Vejmelkova D."/>
            <person name="Kostrikina N.A."/>
            <person name="Kleerebezem R."/>
            <person name="Rijpstra W.I."/>
            <person name="Damste J.S."/>
            <person name="Le Paslier D."/>
            <person name="Muyzer G."/>
            <person name="Wagner M."/>
            <person name="van Loosdrecht M.C."/>
            <person name="Daims H."/>
        </authorList>
    </citation>
    <scope>NUCLEOTIDE SEQUENCE [LARGE SCALE GENOMIC DNA]</scope>
    <source>
        <strain evidence="3">none</strain>
    </source>
</reference>
<dbReference type="GO" id="GO:0032259">
    <property type="term" value="P:methylation"/>
    <property type="evidence" value="ECO:0007669"/>
    <property type="project" value="UniProtKB-KW"/>
</dbReference>